<proteinExistence type="predicted"/>
<reference evidence="3" key="1">
    <citation type="submission" date="2020-10" db="EMBL/GenBank/DDBJ databases">
        <authorList>
            <person name="Kadnikov V."/>
            <person name="Beletsky A.V."/>
            <person name="Mardanov A.V."/>
            <person name="Karnachuk O.V."/>
            <person name="Ravin N.V."/>
        </authorList>
    </citation>
    <scope>NUCLEOTIDE SEQUENCE</scope>
    <source>
        <strain evidence="3">Bu02</strain>
    </source>
</reference>
<feature type="domain" description="SAF" evidence="2">
    <location>
        <begin position="73"/>
        <end position="135"/>
    </location>
</feature>
<protein>
    <submittedName>
        <fullName evidence="3">Flp pilus assembly protein CpaB</fullName>
    </submittedName>
</protein>
<dbReference type="EMBL" id="CP062796">
    <property type="protein sequence ID" value="QUL98382.1"/>
    <property type="molecule type" value="Genomic_DNA"/>
</dbReference>
<dbReference type="Pfam" id="PF16976">
    <property type="entry name" value="RcpC"/>
    <property type="match status" value="1"/>
</dbReference>
<evidence type="ECO:0000256" key="1">
    <source>
        <dbReference type="SAM" id="Phobius"/>
    </source>
</evidence>
<feature type="transmembrane region" description="Helical" evidence="1">
    <location>
        <begin position="47"/>
        <end position="70"/>
    </location>
</feature>
<dbReference type="KEGG" id="fcz:IMF26_10255"/>
<keyword evidence="1" id="KW-1133">Transmembrane helix</keyword>
<name>A0AAT9LBA6_9FIRM</name>
<accession>A0AAT9LBA6</accession>
<gene>
    <name evidence="3" type="primary">cpaB</name>
    <name evidence="3" type="ORF">IMF26_10255</name>
</gene>
<dbReference type="NCBIfam" id="TIGR03177">
    <property type="entry name" value="pilus_cpaB"/>
    <property type="match status" value="1"/>
</dbReference>
<dbReference type="InterPro" id="IPR031571">
    <property type="entry name" value="RcpC_dom"/>
</dbReference>
<dbReference type="Gene3D" id="3.90.1210.10">
    <property type="entry name" value="Antifreeze-like/N-acetylneuraminic acid synthase C-terminal domain"/>
    <property type="match status" value="1"/>
</dbReference>
<evidence type="ECO:0000313" key="3">
    <source>
        <dbReference type="EMBL" id="QUL98382.1"/>
    </source>
</evidence>
<reference evidence="3" key="2">
    <citation type="journal article" date="2023" name="Biology">
        <title>Prokaryotic Life Associated with Coal-Fire Gas Vents Revealed by Metagenomics.</title>
        <authorList>
            <person name="Kadnikov V.V."/>
            <person name="Mardanov A.V."/>
            <person name="Beletsky A.V."/>
            <person name="Karnachuk O.V."/>
            <person name="Ravin N.V."/>
        </authorList>
    </citation>
    <scope>NUCLEOTIDE SEQUENCE</scope>
    <source>
        <strain evidence="3">Bu02</strain>
    </source>
</reference>
<organism evidence="3">
    <name type="scientific">Candidatus Fermentithermobacillus carboniphilus</name>
    <dbReference type="NCBI Taxonomy" id="3085328"/>
    <lineage>
        <taxon>Bacteria</taxon>
        <taxon>Bacillati</taxon>
        <taxon>Bacillota</taxon>
        <taxon>Candidatus Fermentithermobacillia</taxon>
        <taxon>Candidatus Fermentithermobacillales</taxon>
        <taxon>Candidatus Fermentithermobacillaceae</taxon>
        <taxon>Candidatus Fermentithermobacillus</taxon>
    </lineage>
</organism>
<keyword evidence="1" id="KW-0472">Membrane</keyword>
<dbReference type="InterPro" id="IPR017592">
    <property type="entry name" value="Pilus_assmbl_Flp-typ_CpaB"/>
</dbReference>
<dbReference type="SMART" id="SM00858">
    <property type="entry name" value="SAF"/>
    <property type="match status" value="1"/>
</dbReference>
<evidence type="ECO:0000259" key="2">
    <source>
        <dbReference type="SMART" id="SM00858"/>
    </source>
</evidence>
<dbReference type="Pfam" id="PF08666">
    <property type="entry name" value="SAF"/>
    <property type="match status" value="1"/>
</dbReference>
<dbReference type="AlphaFoldDB" id="A0AAT9LBA6"/>
<keyword evidence="1" id="KW-0812">Transmembrane</keyword>
<sequence length="262" mass="28419">MERFDGEERQEYKKTATGALRSLPPAGYGCRMEVMVFLKSIVKRHRLLLIAVFLGVSTSLLSLSVLSAYVKTKPVVAAARDMDPYHRISLDDIKVIEMPLKAILPSSITRVEEVLGAYTLSKVCQGQVLLEGHVVRGREGAGISFELSPEERAIFIPATAARAVGGFIKKGDRVDVLWAGRGYGLDDRGGPGVAATVLKSARVIEILRDQQSGEFMGVVITATPDSSEVIARYLENGAIYLALVPRAASFEEGGGSEVWPQR</sequence>
<dbReference type="InterPro" id="IPR013974">
    <property type="entry name" value="SAF"/>
</dbReference>
<dbReference type="CDD" id="cd11614">
    <property type="entry name" value="SAF_CpaB_FlgA_like"/>
    <property type="match status" value="1"/>
</dbReference>